<dbReference type="PANTHER" id="PTHR11085:SF6">
    <property type="entry name" value="NAD-DEPENDENT PROTEIN DEACETYLASE SIRTUIN-2"/>
    <property type="match status" value="1"/>
</dbReference>
<keyword evidence="4" id="KW-0862">Zinc</keyword>
<feature type="domain" description="Deacetylase sirtuin-type" evidence="7">
    <location>
        <begin position="1"/>
        <end position="342"/>
    </location>
</feature>
<dbReference type="InterPro" id="IPR026591">
    <property type="entry name" value="Sirtuin_cat_small_dom_sf"/>
</dbReference>
<dbReference type="EMBL" id="HBNR01054163">
    <property type="protein sequence ID" value="CAE4619909.1"/>
    <property type="molecule type" value="Transcribed_RNA"/>
</dbReference>
<comment type="caution">
    <text evidence="6">Lacks conserved residue(s) required for the propagation of feature annotation.</text>
</comment>
<dbReference type="Gene3D" id="3.40.50.1220">
    <property type="entry name" value="TPP-binding domain"/>
    <property type="match status" value="2"/>
</dbReference>
<comment type="cofactor">
    <cofactor evidence="1">
        <name>Zn(2+)</name>
        <dbReference type="ChEBI" id="CHEBI:29105"/>
    </cofactor>
</comment>
<protein>
    <recommendedName>
        <fullName evidence="7">Deacetylase sirtuin-type domain-containing protein</fullName>
    </recommendedName>
</protein>
<keyword evidence="5" id="KW-0520">NAD</keyword>
<organism evidence="8">
    <name type="scientific">Alexandrium monilatum</name>
    <dbReference type="NCBI Taxonomy" id="311494"/>
    <lineage>
        <taxon>Eukaryota</taxon>
        <taxon>Sar</taxon>
        <taxon>Alveolata</taxon>
        <taxon>Dinophyceae</taxon>
        <taxon>Gonyaulacales</taxon>
        <taxon>Pyrocystaceae</taxon>
        <taxon>Alexandrium</taxon>
    </lineage>
</organism>
<keyword evidence="2" id="KW-0808">Transferase</keyword>
<name>A0A7S4RN87_9DINO</name>
<evidence type="ECO:0000256" key="6">
    <source>
        <dbReference type="PROSITE-ProRule" id="PRU00236"/>
    </source>
</evidence>
<dbReference type="Pfam" id="PF02146">
    <property type="entry name" value="SIR2"/>
    <property type="match status" value="1"/>
</dbReference>
<evidence type="ECO:0000256" key="5">
    <source>
        <dbReference type="ARBA" id="ARBA00023027"/>
    </source>
</evidence>
<gene>
    <name evidence="8" type="ORF">AMON00008_LOCUS38040</name>
</gene>
<dbReference type="GO" id="GO:0005634">
    <property type="term" value="C:nucleus"/>
    <property type="evidence" value="ECO:0007669"/>
    <property type="project" value="TreeGrafter"/>
</dbReference>
<keyword evidence="3" id="KW-0479">Metal-binding</keyword>
<evidence type="ECO:0000259" key="7">
    <source>
        <dbReference type="PROSITE" id="PS50305"/>
    </source>
</evidence>
<dbReference type="SUPFAM" id="SSF52467">
    <property type="entry name" value="DHS-like NAD/FAD-binding domain"/>
    <property type="match status" value="1"/>
</dbReference>
<reference evidence="8" key="1">
    <citation type="submission" date="2021-01" db="EMBL/GenBank/DDBJ databases">
        <authorList>
            <person name="Corre E."/>
            <person name="Pelletier E."/>
            <person name="Niang G."/>
            <person name="Scheremetjew M."/>
            <person name="Finn R."/>
            <person name="Kale V."/>
            <person name="Holt S."/>
            <person name="Cochrane G."/>
            <person name="Meng A."/>
            <person name="Brown T."/>
            <person name="Cohen L."/>
        </authorList>
    </citation>
    <scope>NUCLEOTIDE SEQUENCE</scope>
    <source>
        <strain evidence="8">CCMP3105</strain>
    </source>
</reference>
<dbReference type="InterPro" id="IPR003000">
    <property type="entry name" value="Sirtuin"/>
</dbReference>
<evidence type="ECO:0000313" key="8">
    <source>
        <dbReference type="EMBL" id="CAE4619909.1"/>
    </source>
</evidence>
<dbReference type="GO" id="GO:0046872">
    <property type="term" value="F:metal ion binding"/>
    <property type="evidence" value="ECO:0007669"/>
    <property type="project" value="UniProtKB-KW"/>
</dbReference>
<dbReference type="GO" id="GO:0017136">
    <property type="term" value="F:histone deacetylase activity, NAD-dependent"/>
    <property type="evidence" value="ECO:0007669"/>
    <property type="project" value="TreeGrafter"/>
</dbReference>
<dbReference type="PANTHER" id="PTHR11085">
    <property type="entry name" value="NAD-DEPENDENT PROTEIN DEACYLASE SIRTUIN-5, MITOCHONDRIAL-RELATED"/>
    <property type="match status" value="1"/>
</dbReference>
<evidence type="ECO:0000256" key="2">
    <source>
        <dbReference type="ARBA" id="ARBA00022679"/>
    </source>
</evidence>
<proteinExistence type="predicted"/>
<evidence type="ECO:0000256" key="4">
    <source>
        <dbReference type="ARBA" id="ARBA00022833"/>
    </source>
</evidence>
<dbReference type="Gene3D" id="3.30.1600.10">
    <property type="entry name" value="SIR2/SIRT2 'Small Domain"/>
    <property type="match status" value="2"/>
</dbReference>
<dbReference type="PROSITE" id="PS50305">
    <property type="entry name" value="SIRTUIN"/>
    <property type="match status" value="1"/>
</dbReference>
<dbReference type="InterPro" id="IPR050134">
    <property type="entry name" value="NAD-dep_sirtuin_deacylases"/>
</dbReference>
<dbReference type="AlphaFoldDB" id="A0A7S4RN87"/>
<dbReference type="GO" id="GO:0070403">
    <property type="term" value="F:NAD+ binding"/>
    <property type="evidence" value="ECO:0007669"/>
    <property type="project" value="InterPro"/>
</dbReference>
<evidence type="ECO:0000256" key="1">
    <source>
        <dbReference type="ARBA" id="ARBA00001947"/>
    </source>
</evidence>
<accession>A0A7S4RN87</accession>
<dbReference type="InterPro" id="IPR029035">
    <property type="entry name" value="DHS-like_NAD/FAD-binding_dom"/>
</dbReference>
<dbReference type="InterPro" id="IPR026590">
    <property type="entry name" value="Ssirtuin_cat_dom"/>
</dbReference>
<sequence>MSTAAGIPDFRSPGGLYGTSSKLLERFTYLENGTRSVQWQRSALEDDVKSALTHRFFSVNPLPYHEMRRGFILGLGEGQWKPTIAHVFPEILHRNGKLHLLASQNIDGLDHRVMSDPRKLYNPHGLMSTLVSEQQGILPVFMSTDPKDPVYQRYVQLVKSNIRDIYSDLPARRGKSSHLWPGPEASTPITLEMFGDLLPPQLAAACGKEQQQKSYSVKPGSVLFDRMLWTTNAAGEPCDAFDEVEHCDLVLVMGTSLSGLTIDNVAHMAGQTGIPRVVFDMTDAPINSLKGMGYWKPRNDCHLQTPLDVSVLTMLMKLGWLEQIFDFLPHLCLGSLKTLKSFIEQNVEDPGARTATVAEAIAKEEQRERYFYGDE</sequence>
<evidence type="ECO:0000256" key="3">
    <source>
        <dbReference type="ARBA" id="ARBA00022723"/>
    </source>
</evidence>